<evidence type="ECO:0000313" key="3">
    <source>
        <dbReference type="Proteomes" id="UP000811246"/>
    </source>
</evidence>
<sequence>MNRILQAFLCLVLLKVKHLNSSFFPSTFISCDLILSFKNVYNFLPQISSETSDFLRLDNTSKATIPLRVSQ</sequence>
<dbReference type="EMBL" id="CM031827">
    <property type="protein sequence ID" value="KAG6720400.1"/>
    <property type="molecule type" value="Genomic_DNA"/>
</dbReference>
<accession>A0A922FGZ6</accession>
<name>A0A922FGZ6_CARIL</name>
<organism evidence="2 3">
    <name type="scientific">Carya illinoinensis</name>
    <name type="common">Pecan</name>
    <dbReference type="NCBI Taxonomy" id="32201"/>
    <lineage>
        <taxon>Eukaryota</taxon>
        <taxon>Viridiplantae</taxon>
        <taxon>Streptophyta</taxon>
        <taxon>Embryophyta</taxon>
        <taxon>Tracheophyta</taxon>
        <taxon>Spermatophyta</taxon>
        <taxon>Magnoliopsida</taxon>
        <taxon>eudicotyledons</taxon>
        <taxon>Gunneridae</taxon>
        <taxon>Pentapetalae</taxon>
        <taxon>rosids</taxon>
        <taxon>fabids</taxon>
        <taxon>Fagales</taxon>
        <taxon>Juglandaceae</taxon>
        <taxon>Carya</taxon>
    </lineage>
</organism>
<feature type="chain" id="PRO_5037203917" description="Secreted protein" evidence="1">
    <location>
        <begin position="22"/>
        <end position="71"/>
    </location>
</feature>
<dbReference type="Proteomes" id="UP000811246">
    <property type="component" value="Chromosome 3"/>
</dbReference>
<keyword evidence="1" id="KW-0732">Signal</keyword>
<comment type="caution">
    <text evidence="2">The sequence shown here is derived from an EMBL/GenBank/DDBJ whole genome shotgun (WGS) entry which is preliminary data.</text>
</comment>
<protein>
    <recommendedName>
        <fullName evidence="4">Secreted protein</fullName>
    </recommendedName>
</protein>
<proteinExistence type="predicted"/>
<reference evidence="2" key="1">
    <citation type="submission" date="2021-01" db="EMBL/GenBank/DDBJ databases">
        <authorList>
            <person name="Lovell J.T."/>
            <person name="Bentley N."/>
            <person name="Bhattarai G."/>
            <person name="Jenkins J.W."/>
            <person name="Sreedasyam A."/>
            <person name="Alarcon Y."/>
            <person name="Bock C."/>
            <person name="Boston L."/>
            <person name="Carlson J."/>
            <person name="Cervantes K."/>
            <person name="Clermont K."/>
            <person name="Krom N."/>
            <person name="Kubenka K."/>
            <person name="Mamidi S."/>
            <person name="Mattison C."/>
            <person name="Monteros M."/>
            <person name="Pisani C."/>
            <person name="Plott C."/>
            <person name="Rajasekar S."/>
            <person name="Rhein H.S."/>
            <person name="Rohla C."/>
            <person name="Song M."/>
            <person name="Hilaire R.S."/>
            <person name="Shu S."/>
            <person name="Wells L."/>
            <person name="Wang X."/>
            <person name="Webber J."/>
            <person name="Heerema R.J."/>
            <person name="Klein P."/>
            <person name="Conner P."/>
            <person name="Grauke L."/>
            <person name="Grimwood J."/>
            <person name="Schmutz J."/>
            <person name="Randall J.J."/>
        </authorList>
    </citation>
    <scope>NUCLEOTIDE SEQUENCE</scope>
    <source>
        <tissue evidence="2">Leaf</tissue>
    </source>
</reference>
<evidence type="ECO:0000256" key="1">
    <source>
        <dbReference type="SAM" id="SignalP"/>
    </source>
</evidence>
<feature type="signal peptide" evidence="1">
    <location>
        <begin position="1"/>
        <end position="21"/>
    </location>
</feature>
<gene>
    <name evidence="2" type="ORF">I3842_03G059200</name>
</gene>
<dbReference type="PROSITE" id="PS51257">
    <property type="entry name" value="PROKAR_LIPOPROTEIN"/>
    <property type="match status" value="1"/>
</dbReference>
<evidence type="ECO:0000313" key="2">
    <source>
        <dbReference type="EMBL" id="KAG6720400.1"/>
    </source>
</evidence>
<evidence type="ECO:0008006" key="4">
    <source>
        <dbReference type="Google" id="ProtNLM"/>
    </source>
</evidence>
<dbReference type="AlphaFoldDB" id="A0A922FGZ6"/>